<gene>
    <name evidence="1" type="ORF">U5817_17280</name>
</gene>
<sequence>MAWNFILGGASAKDMESGAEFAVTYRSRNIQSVDDFDVRPTGNSVRKWTEEELHAVKEKLWEHHTDRRIRDDLAVLIQREFFGENHRVANAITQVTGKKVSERTIQAWLIDPSRVSSRKCPAWALKAIHDYLAAPENKRHLEELAQYRKEFPQQPQFLDDVYDKKQVGMATTEIECEKRARKRWEEASYNSLPTQIYELEKRVDGYLHYLSNTLATITNTLASCNDFDEFKRRVSADIEAAFRAESAVRRARTAIEEGREEFSNEEGLAE</sequence>
<keyword evidence="2" id="KW-1185">Reference proteome</keyword>
<protein>
    <submittedName>
        <fullName evidence="1">Uncharacterized protein</fullName>
    </submittedName>
</protein>
<accession>A0ABZ1AGE8</accession>
<dbReference type="EMBL" id="CP141259">
    <property type="protein sequence ID" value="WRL44954.1"/>
    <property type="molecule type" value="Genomic_DNA"/>
</dbReference>
<dbReference type="Proteomes" id="UP001626593">
    <property type="component" value="Chromosome"/>
</dbReference>
<dbReference type="RefSeq" id="WP_407278217.1">
    <property type="nucleotide sequence ID" value="NZ_CP141259.1"/>
</dbReference>
<name>A0ABZ1AGE8_AROEV</name>
<reference evidence="1 2" key="1">
    <citation type="submission" date="2023-12" db="EMBL/GenBank/DDBJ databases">
        <title>A. evansii MAY27, complete genome.</title>
        <authorList>
            <person name="Wang Y."/>
        </authorList>
    </citation>
    <scope>NUCLEOTIDE SEQUENCE [LARGE SCALE GENOMIC DNA]</scope>
    <source>
        <strain evidence="1 2">MAY27</strain>
    </source>
</reference>
<evidence type="ECO:0000313" key="1">
    <source>
        <dbReference type="EMBL" id="WRL44954.1"/>
    </source>
</evidence>
<proteinExistence type="predicted"/>
<organism evidence="1 2">
    <name type="scientific">Aromatoleum evansii</name>
    <name type="common">Azoarcus evansii</name>
    <dbReference type="NCBI Taxonomy" id="59406"/>
    <lineage>
        <taxon>Bacteria</taxon>
        <taxon>Pseudomonadati</taxon>
        <taxon>Pseudomonadota</taxon>
        <taxon>Betaproteobacteria</taxon>
        <taxon>Rhodocyclales</taxon>
        <taxon>Rhodocyclaceae</taxon>
        <taxon>Aromatoleum</taxon>
    </lineage>
</organism>
<evidence type="ECO:0000313" key="2">
    <source>
        <dbReference type="Proteomes" id="UP001626593"/>
    </source>
</evidence>